<dbReference type="eggNOG" id="KOG0834">
    <property type="taxonomic scope" value="Eukaryota"/>
</dbReference>
<dbReference type="InParanoid" id="E1ZMM6"/>
<protein>
    <recommendedName>
        <fullName evidence="3">Cyclin-like domain-containing protein</fullName>
    </recommendedName>
</protein>
<dbReference type="SMART" id="SM00385">
    <property type="entry name" value="CYCLIN"/>
    <property type="match status" value="1"/>
</dbReference>
<dbReference type="EMBL" id="GL433854">
    <property type="protein sequence ID" value="EFN52825.1"/>
    <property type="molecule type" value="Genomic_DNA"/>
</dbReference>
<evidence type="ECO:0000256" key="1">
    <source>
        <dbReference type="RuleBase" id="RU000383"/>
    </source>
</evidence>
<dbReference type="GO" id="GO:0006357">
    <property type="term" value="P:regulation of transcription by RNA polymerase II"/>
    <property type="evidence" value="ECO:0007669"/>
    <property type="project" value="InterPro"/>
</dbReference>
<organism evidence="5">
    <name type="scientific">Chlorella variabilis</name>
    <name type="common">Green alga</name>
    <dbReference type="NCBI Taxonomy" id="554065"/>
    <lineage>
        <taxon>Eukaryota</taxon>
        <taxon>Viridiplantae</taxon>
        <taxon>Chlorophyta</taxon>
        <taxon>core chlorophytes</taxon>
        <taxon>Trebouxiophyceae</taxon>
        <taxon>Chlorellales</taxon>
        <taxon>Chlorellaceae</taxon>
        <taxon>Chlorella clade</taxon>
        <taxon>Chlorella</taxon>
    </lineage>
</organism>
<keyword evidence="1" id="KW-0195">Cyclin</keyword>
<feature type="region of interest" description="Disordered" evidence="2">
    <location>
        <begin position="316"/>
        <end position="344"/>
    </location>
</feature>
<dbReference type="Pfam" id="PF00134">
    <property type="entry name" value="Cyclin_N"/>
    <property type="match status" value="1"/>
</dbReference>
<reference evidence="4 5" key="1">
    <citation type="journal article" date="2010" name="Plant Cell">
        <title>The Chlorella variabilis NC64A genome reveals adaptation to photosymbiosis, coevolution with viruses, and cryptic sex.</title>
        <authorList>
            <person name="Blanc G."/>
            <person name="Duncan G."/>
            <person name="Agarkova I."/>
            <person name="Borodovsky M."/>
            <person name="Gurnon J."/>
            <person name="Kuo A."/>
            <person name="Lindquist E."/>
            <person name="Lucas S."/>
            <person name="Pangilinan J."/>
            <person name="Polle J."/>
            <person name="Salamov A."/>
            <person name="Terry A."/>
            <person name="Yamada T."/>
            <person name="Dunigan D.D."/>
            <person name="Grigoriev I.V."/>
            <person name="Claverie J.M."/>
            <person name="Van Etten J.L."/>
        </authorList>
    </citation>
    <scope>NUCLEOTIDE SEQUENCE [LARGE SCALE GENOMIC DNA]</scope>
    <source>
        <strain evidence="4 5">NC64A</strain>
    </source>
</reference>
<dbReference type="STRING" id="554065.E1ZMM6"/>
<dbReference type="FunCoup" id="E1ZMM6">
    <property type="interactions" value="1497"/>
</dbReference>
<dbReference type="InterPro" id="IPR013763">
    <property type="entry name" value="Cyclin-like_dom"/>
</dbReference>
<dbReference type="PANTHER" id="PTHR10026">
    <property type="entry name" value="CYCLIN"/>
    <property type="match status" value="1"/>
</dbReference>
<dbReference type="InterPro" id="IPR043198">
    <property type="entry name" value="Cyclin/Ssn8"/>
</dbReference>
<feature type="domain" description="Cyclin-like" evidence="3">
    <location>
        <begin position="28"/>
        <end position="113"/>
    </location>
</feature>
<dbReference type="RefSeq" id="XP_005844927.1">
    <property type="nucleotide sequence ID" value="XM_005844865.1"/>
</dbReference>
<dbReference type="GeneID" id="17352301"/>
<dbReference type="AlphaFoldDB" id="E1ZMM6"/>
<evidence type="ECO:0000259" key="3">
    <source>
        <dbReference type="SMART" id="SM00385"/>
    </source>
</evidence>
<evidence type="ECO:0000313" key="4">
    <source>
        <dbReference type="EMBL" id="EFN52825.1"/>
    </source>
</evidence>
<dbReference type="Gene3D" id="1.10.472.10">
    <property type="entry name" value="Cyclin-like"/>
    <property type="match status" value="2"/>
</dbReference>
<sequence length="344" mass="37636">MLLGAQNPSLRDGLTPAQVVAFKRTAINTLIDAGTRLQMDNIAIATGVVFLHTFYATKSLVRNDPFLMSVACLYLGGKVEDSPKSVRDVLMASCELRYRDGARRLQHERELYEGLREKVFQAERALLYALDFQFNVEQPFKPCLAMLSSEPLKSHREALLARDPKKAHLLAQFAINFVTDSGRQIAVACIWLAMKLLKEESHIYTDRGQLWWVAEGVQEAHLEGVEELLQQLYSQNLYSIYSDKNLVPQSMGLLSPQQLKAMAEAEAAEHEKQRVAAAASNGAQPQQPPPQAHVEPAAVGLPAAAASAVAAAAAEPAAAPAEQQAVKKEGEGSDYDDELFAVLG</sequence>
<dbReference type="SUPFAM" id="SSF47954">
    <property type="entry name" value="Cyclin-like"/>
    <property type="match status" value="2"/>
</dbReference>
<name>E1ZMM6_CHLVA</name>
<evidence type="ECO:0000256" key="2">
    <source>
        <dbReference type="SAM" id="MobiDB-lite"/>
    </source>
</evidence>
<dbReference type="GO" id="GO:0016538">
    <property type="term" value="F:cyclin-dependent protein serine/threonine kinase regulator activity"/>
    <property type="evidence" value="ECO:0007669"/>
    <property type="project" value="InterPro"/>
</dbReference>
<dbReference type="KEGG" id="cvr:CHLNCDRAFT_138256"/>
<dbReference type="Proteomes" id="UP000008141">
    <property type="component" value="Unassembled WGS sequence"/>
</dbReference>
<feature type="region of interest" description="Disordered" evidence="2">
    <location>
        <begin position="272"/>
        <end position="299"/>
    </location>
</feature>
<keyword evidence="5" id="KW-1185">Reference proteome</keyword>
<dbReference type="InterPro" id="IPR036915">
    <property type="entry name" value="Cyclin-like_sf"/>
</dbReference>
<accession>E1ZMM6</accession>
<comment type="similarity">
    <text evidence="1">Belongs to the cyclin family.</text>
</comment>
<feature type="compositionally biased region" description="Low complexity" evidence="2">
    <location>
        <begin position="276"/>
        <end position="285"/>
    </location>
</feature>
<proteinExistence type="inferred from homology"/>
<feature type="compositionally biased region" description="Acidic residues" evidence="2">
    <location>
        <begin position="332"/>
        <end position="344"/>
    </location>
</feature>
<dbReference type="InterPro" id="IPR006671">
    <property type="entry name" value="Cyclin_N"/>
</dbReference>
<gene>
    <name evidence="4" type="ORF">CHLNCDRAFT_138256</name>
</gene>
<evidence type="ECO:0000313" key="5">
    <source>
        <dbReference type="Proteomes" id="UP000008141"/>
    </source>
</evidence>
<dbReference type="OrthoDB" id="10264655at2759"/>